<dbReference type="AlphaFoldDB" id="A0A840NJQ6"/>
<evidence type="ECO:0008006" key="4">
    <source>
        <dbReference type="Google" id="ProtNLM"/>
    </source>
</evidence>
<dbReference type="RefSeq" id="WP_184479933.1">
    <property type="nucleotide sequence ID" value="NZ_JACHIV010000001.1"/>
</dbReference>
<evidence type="ECO:0000256" key="1">
    <source>
        <dbReference type="SAM" id="MobiDB-lite"/>
    </source>
</evidence>
<sequence>MRFPVRSRRWRRTLGLLPLPLIAACAVGFGLVAPEPATGVPARWGAGWLDATATLIPSPPMDQMIAPMPMDHSPEVQIVLQLRNTTGAPVRVPFEDVELRIDGADGPAAAVAGVGGPRWIRPGGTVEERLRFRARDGAEHVRLTVPDGDGEITVGLPVRPMEQEPERDPAPPGHGHGGH</sequence>
<reference evidence="2 3" key="1">
    <citation type="submission" date="2020-08" db="EMBL/GenBank/DDBJ databases">
        <title>Sequencing the genomes of 1000 actinobacteria strains.</title>
        <authorList>
            <person name="Klenk H.-P."/>
        </authorList>
    </citation>
    <scope>NUCLEOTIDE SEQUENCE [LARGE SCALE GENOMIC DNA]</scope>
    <source>
        <strain evidence="2 3">DSM 45582</strain>
    </source>
</reference>
<dbReference type="EMBL" id="JACHIV010000001">
    <property type="protein sequence ID" value="MBB5070393.1"/>
    <property type="molecule type" value="Genomic_DNA"/>
</dbReference>
<feature type="region of interest" description="Disordered" evidence="1">
    <location>
        <begin position="146"/>
        <end position="179"/>
    </location>
</feature>
<comment type="caution">
    <text evidence="2">The sequence shown here is derived from an EMBL/GenBank/DDBJ whole genome shotgun (WGS) entry which is preliminary data.</text>
</comment>
<dbReference type="PROSITE" id="PS51257">
    <property type="entry name" value="PROKAR_LIPOPROTEIN"/>
    <property type="match status" value="1"/>
</dbReference>
<proteinExistence type="predicted"/>
<evidence type="ECO:0000313" key="3">
    <source>
        <dbReference type="Proteomes" id="UP000580474"/>
    </source>
</evidence>
<accession>A0A840NJQ6</accession>
<protein>
    <recommendedName>
        <fullName evidence="4">Copper(I)-binding protein</fullName>
    </recommendedName>
</protein>
<keyword evidence="3" id="KW-1185">Reference proteome</keyword>
<name>A0A840NJQ6_9PSEU</name>
<gene>
    <name evidence="2" type="ORF">BJ969_003481</name>
</gene>
<evidence type="ECO:0000313" key="2">
    <source>
        <dbReference type="EMBL" id="MBB5070393.1"/>
    </source>
</evidence>
<dbReference type="Proteomes" id="UP000580474">
    <property type="component" value="Unassembled WGS sequence"/>
</dbReference>
<organism evidence="2 3">
    <name type="scientific">Saccharopolyspora gloriosae</name>
    <dbReference type="NCBI Taxonomy" id="455344"/>
    <lineage>
        <taxon>Bacteria</taxon>
        <taxon>Bacillati</taxon>
        <taxon>Actinomycetota</taxon>
        <taxon>Actinomycetes</taxon>
        <taxon>Pseudonocardiales</taxon>
        <taxon>Pseudonocardiaceae</taxon>
        <taxon>Saccharopolyspora</taxon>
    </lineage>
</organism>